<feature type="region of interest" description="Disordered" evidence="10">
    <location>
        <begin position="73"/>
        <end position="178"/>
    </location>
</feature>
<evidence type="ECO:0000256" key="8">
    <source>
        <dbReference type="ARBA" id="ARBA00023136"/>
    </source>
</evidence>
<comment type="subcellular location">
    <subcellularLocation>
        <location evidence="1 9">Cell membrane</location>
        <topology evidence="1 9">Single-pass membrane protein</topology>
    </subcellularLocation>
</comment>
<dbReference type="PANTHER" id="PTHR42982:SF1">
    <property type="entry name" value="SEC-INDEPENDENT PROTEIN TRANSLOCASE PROTEIN TATA"/>
    <property type="match status" value="1"/>
</dbReference>
<evidence type="ECO:0000256" key="9">
    <source>
        <dbReference type="HAMAP-Rule" id="MF_00236"/>
    </source>
</evidence>
<reference evidence="12" key="1">
    <citation type="submission" date="2016-10" db="EMBL/GenBank/DDBJ databases">
        <authorList>
            <person name="Varghese N."/>
            <person name="Submissions S."/>
        </authorList>
    </citation>
    <scope>NUCLEOTIDE SEQUENCE [LARGE SCALE GENOMIC DNA]</scope>
    <source>
        <strain evidence="12">DSM 22361</strain>
    </source>
</reference>
<dbReference type="OrthoDB" id="9812812at2"/>
<keyword evidence="4 9" id="KW-0812">Transmembrane</keyword>
<feature type="compositionally biased region" description="Basic and acidic residues" evidence="10">
    <location>
        <begin position="156"/>
        <end position="178"/>
    </location>
</feature>
<keyword evidence="5 9" id="KW-0653">Protein transport</keyword>
<evidence type="ECO:0000256" key="6">
    <source>
        <dbReference type="ARBA" id="ARBA00022989"/>
    </source>
</evidence>
<keyword evidence="6 9" id="KW-1133">Transmembrane helix</keyword>
<dbReference type="GO" id="GO:0008320">
    <property type="term" value="F:protein transmembrane transporter activity"/>
    <property type="evidence" value="ECO:0007669"/>
    <property type="project" value="UniProtKB-UniRule"/>
</dbReference>
<keyword evidence="7 9" id="KW-0811">Translocation</keyword>
<dbReference type="Proteomes" id="UP000236731">
    <property type="component" value="Unassembled WGS sequence"/>
</dbReference>
<evidence type="ECO:0000256" key="7">
    <source>
        <dbReference type="ARBA" id="ARBA00023010"/>
    </source>
</evidence>
<keyword evidence="2 9" id="KW-0813">Transport</keyword>
<name>A0A1H6AZ22_9SPHI</name>
<evidence type="ECO:0000313" key="11">
    <source>
        <dbReference type="EMBL" id="SEG53863.1"/>
    </source>
</evidence>
<gene>
    <name evidence="9" type="primary">tatA</name>
    <name evidence="11" type="ORF">SAMN05421877_10965</name>
</gene>
<dbReference type="GO" id="GO:0043953">
    <property type="term" value="P:protein transport by the Tat complex"/>
    <property type="evidence" value="ECO:0007669"/>
    <property type="project" value="UniProtKB-UniRule"/>
</dbReference>
<accession>A0A1H6AZ22</accession>
<evidence type="ECO:0000256" key="3">
    <source>
        <dbReference type="ARBA" id="ARBA00022475"/>
    </source>
</evidence>
<dbReference type="InterPro" id="IPR006312">
    <property type="entry name" value="TatA/E"/>
</dbReference>
<dbReference type="InterPro" id="IPR003369">
    <property type="entry name" value="TatA/B/E"/>
</dbReference>
<evidence type="ECO:0000256" key="10">
    <source>
        <dbReference type="SAM" id="MobiDB-lite"/>
    </source>
</evidence>
<dbReference type="PRINTS" id="PR01506">
    <property type="entry name" value="TATBPROTEIN"/>
</dbReference>
<feature type="transmembrane region" description="Helical" evidence="9">
    <location>
        <begin position="6"/>
        <end position="24"/>
    </location>
</feature>
<evidence type="ECO:0000256" key="5">
    <source>
        <dbReference type="ARBA" id="ARBA00022927"/>
    </source>
</evidence>
<proteinExistence type="inferred from homology"/>
<dbReference type="AlphaFoldDB" id="A0A1H6AZ22"/>
<evidence type="ECO:0000256" key="1">
    <source>
        <dbReference type="ARBA" id="ARBA00004162"/>
    </source>
</evidence>
<dbReference type="NCBIfam" id="TIGR01411">
    <property type="entry name" value="tatAE"/>
    <property type="match status" value="1"/>
</dbReference>
<dbReference type="Pfam" id="PF02416">
    <property type="entry name" value="TatA_B_E"/>
    <property type="match status" value="1"/>
</dbReference>
<protein>
    <recommendedName>
        <fullName evidence="9">Sec-independent protein translocase protein TatA</fullName>
    </recommendedName>
</protein>
<comment type="similarity">
    <text evidence="9">Belongs to the TatA/E family.</text>
</comment>
<keyword evidence="8 9" id="KW-0472">Membrane</keyword>
<sequence length="178" mass="19783">MNLAFLNIGTQEMMLIVLVALLLFGGKKLPELARGLGRGIREFKDASEGIKREISDQINNFEKEVDTVKADIEKEPEPTNTVAEVQTELDQPLATTEEGENPEKPERKTPQFTAPAGTYEHKPYTTPTADDYYSYGYNDNFATTAAPADSNTTPDDFPKDEPASEIENPEKENPTRQA</sequence>
<keyword evidence="3 9" id="KW-1003">Cell membrane</keyword>
<organism evidence="11 12">
    <name type="scientific">Sphingobacterium lactis</name>
    <dbReference type="NCBI Taxonomy" id="797291"/>
    <lineage>
        <taxon>Bacteria</taxon>
        <taxon>Pseudomonadati</taxon>
        <taxon>Bacteroidota</taxon>
        <taxon>Sphingobacteriia</taxon>
        <taxon>Sphingobacteriales</taxon>
        <taxon>Sphingobacteriaceae</taxon>
        <taxon>Sphingobacterium</taxon>
    </lineage>
</organism>
<evidence type="ECO:0000313" key="12">
    <source>
        <dbReference type="Proteomes" id="UP000236731"/>
    </source>
</evidence>
<comment type="function">
    <text evidence="9">Part of the twin-arginine translocation (Tat) system that transports large folded proteins containing a characteristic twin-arginine motif in their signal peptide across membranes. TatA could form the protein-conducting channel of the Tat system.</text>
</comment>
<evidence type="ECO:0000256" key="4">
    <source>
        <dbReference type="ARBA" id="ARBA00022692"/>
    </source>
</evidence>
<dbReference type="PANTHER" id="PTHR42982">
    <property type="entry name" value="SEC-INDEPENDENT PROTEIN TRANSLOCASE PROTEIN TATA"/>
    <property type="match status" value="1"/>
</dbReference>
<dbReference type="RefSeq" id="WP_103906983.1">
    <property type="nucleotide sequence ID" value="NZ_CP049246.1"/>
</dbReference>
<dbReference type="NCBIfam" id="NF011430">
    <property type="entry name" value="PRK14861.1"/>
    <property type="match status" value="1"/>
</dbReference>
<dbReference type="Gene3D" id="1.20.5.3310">
    <property type="match status" value="1"/>
</dbReference>
<comment type="subunit">
    <text evidence="9">Forms a complex with TatC.</text>
</comment>
<keyword evidence="12" id="KW-1185">Reference proteome</keyword>
<dbReference type="HAMAP" id="MF_00236">
    <property type="entry name" value="TatA_E"/>
    <property type="match status" value="1"/>
</dbReference>
<dbReference type="EMBL" id="FNUT01000009">
    <property type="protein sequence ID" value="SEG53863.1"/>
    <property type="molecule type" value="Genomic_DNA"/>
</dbReference>
<dbReference type="GO" id="GO:0033281">
    <property type="term" value="C:TAT protein transport complex"/>
    <property type="evidence" value="ECO:0007669"/>
    <property type="project" value="UniProtKB-UniRule"/>
</dbReference>
<evidence type="ECO:0000256" key="2">
    <source>
        <dbReference type="ARBA" id="ARBA00022448"/>
    </source>
</evidence>